<dbReference type="AlphaFoldDB" id="A0A0D2X5J5"/>
<dbReference type="Proteomes" id="UP000008743">
    <property type="component" value="Unassembled WGS sequence"/>
</dbReference>
<feature type="transmembrane region" description="Helical" evidence="2">
    <location>
        <begin position="221"/>
        <end position="238"/>
    </location>
</feature>
<sequence>MTNSTWLQTDITPNWNPLETWVVGVGLFLFVCQLGMALLLVVEREWKPFKAKQPVVLLVCVLSAILSFLGEMHAILLLPQEACYFWKQWALIALGLCLCASAHLYRFFTRWVVLKILTSQLISISKTFHRRAFQLAGALLIFLPVLVSSVAMGTVVEITIQPVVMANGELMNVCSSTHKTMLYTVNLAMGIYFCILGTWWTYTLRNVRAAFNEYRSARPGIFCSMLCLAGYFTARLLLDNAKFYNRALKLALNAGVSTPIFVAIAGGVVWDWLTRRDLAEKAFEAGMAMTMLSRAPLRGRSSLSQETQATSSRKSSVASSADSTRSAPLPEPTEYAVEVEDEDEVDLELELGLTPAAPSAVSTR</sequence>
<evidence type="ECO:0000313" key="3">
    <source>
        <dbReference type="EMBL" id="KJE97919.1"/>
    </source>
</evidence>
<feature type="region of interest" description="Disordered" evidence="1">
    <location>
        <begin position="298"/>
        <end position="364"/>
    </location>
</feature>
<evidence type="ECO:0000256" key="2">
    <source>
        <dbReference type="SAM" id="Phobius"/>
    </source>
</evidence>
<accession>A0A0D2X5J5</accession>
<feature type="transmembrane region" description="Helical" evidence="2">
    <location>
        <begin position="250"/>
        <end position="273"/>
    </location>
</feature>
<feature type="compositionally biased region" description="Low complexity" evidence="1">
    <location>
        <begin position="309"/>
        <end position="327"/>
    </location>
</feature>
<feature type="transmembrane region" description="Helical" evidence="2">
    <location>
        <begin position="89"/>
        <end position="108"/>
    </location>
</feature>
<dbReference type="PhylomeDB" id="A0A0D2X5J5"/>
<keyword evidence="4" id="KW-1185">Reference proteome</keyword>
<feature type="transmembrane region" description="Helical" evidence="2">
    <location>
        <begin position="54"/>
        <end position="77"/>
    </location>
</feature>
<evidence type="ECO:0008006" key="5">
    <source>
        <dbReference type="Google" id="ProtNLM"/>
    </source>
</evidence>
<feature type="transmembrane region" description="Helical" evidence="2">
    <location>
        <begin position="180"/>
        <end position="200"/>
    </location>
</feature>
<feature type="transmembrane region" description="Helical" evidence="2">
    <location>
        <begin position="20"/>
        <end position="42"/>
    </location>
</feature>
<protein>
    <recommendedName>
        <fullName evidence="5">G-protein coupled receptors family 3 profile domain-containing protein</fullName>
    </recommendedName>
</protein>
<reference evidence="4" key="1">
    <citation type="submission" date="2011-02" db="EMBL/GenBank/DDBJ databases">
        <title>The Genome Sequence of Capsaspora owczarzaki ATCC 30864.</title>
        <authorList>
            <person name="Russ C."/>
            <person name="Cuomo C."/>
            <person name="Burger G."/>
            <person name="Gray M.W."/>
            <person name="Holland P.W.H."/>
            <person name="King N."/>
            <person name="Lang F.B.F."/>
            <person name="Roger A.J."/>
            <person name="Ruiz-Trillo I."/>
            <person name="Young S.K."/>
            <person name="Zeng Q."/>
            <person name="Gargeya S."/>
            <person name="Alvarado L."/>
            <person name="Berlin A."/>
            <person name="Chapman S.B."/>
            <person name="Chen Z."/>
            <person name="Freedman E."/>
            <person name="Gellesch M."/>
            <person name="Goldberg J."/>
            <person name="Griggs A."/>
            <person name="Gujja S."/>
            <person name="Heilman E."/>
            <person name="Heiman D."/>
            <person name="Howarth C."/>
            <person name="Mehta T."/>
            <person name="Neiman D."/>
            <person name="Pearson M."/>
            <person name="Roberts A."/>
            <person name="Saif S."/>
            <person name="Shea T."/>
            <person name="Shenoy N."/>
            <person name="Sisk P."/>
            <person name="Stolte C."/>
            <person name="Sykes S."/>
            <person name="White J."/>
            <person name="Yandava C."/>
            <person name="Haas B."/>
            <person name="Nusbaum C."/>
            <person name="Birren B."/>
        </authorList>
    </citation>
    <scope>NUCLEOTIDE SEQUENCE</scope>
    <source>
        <strain evidence="4">ATCC 30864</strain>
    </source>
</reference>
<evidence type="ECO:0000256" key="1">
    <source>
        <dbReference type="SAM" id="MobiDB-lite"/>
    </source>
</evidence>
<feature type="transmembrane region" description="Helical" evidence="2">
    <location>
        <begin position="135"/>
        <end position="160"/>
    </location>
</feature>
<keyword evidence="2" id="KW-0472">Membrane</keyword>
<keyword evidence="2" id="KW-0812">Transmembrane</keyword>
<name>A0A0D2X5J5_CAPO3</name>
<gene>
    <name evidence="3" type="ORF">CAOG_007988</name>
</gene>
<dbReference type="RefSeq" id="XP_004342589.1">
    <property type="nucleotide sequence ID" value="XM_004342540.1"/>
</dbReference>
<dbReference type="EMBL" id="KE346376">
    <property type="protein sequence ID" value="KJE97919.1"/>
    <property type="molecule type" value="Genomic_DNA"/>
</dbReference>
<proteinExistence type="predicted"/>
<keyword evidence="2" id="KW-1133">Transmembrane helix</keyword>
<organism evidence="3 4">
    <name type="scientific">Capsaspora owczarzaki (strain ATCC 30864)</name>
    <dbReference type="NCBI Taxonomy" id="595528"/>
    <lineage>
        <taxon>Eukaryota</taxon>
        <taxon>Filasterea</taxon>
        <taxon>Capsaspora</taxon>
    </lineage>
</organism>
<dbReference type="InParanoid" id="A0A0D2X5J5"/>
<feature type="compositionally biased region" description="Acidic residues" evidence="1">
    <location>
        <begin position="337"/>
        <end position="349"/>
    </location>
</feature>
<evidence type="ECO:0000313" key="4">
    <source>
        <dbReference type="Proteomes" id="UP000008743"/>
    </source>
</evidence>